<name>A0A4Z2FW97_9TELE</name>
<dbReference type="EMBL" id="SRLO01000868">
    <property type="protein sequence ID" value="TNN45073.1"/>
    <property type="molecule type" value="Genomic_DNA"/>
</dbReference>
<feature type="transmembrane region" description="Helical" evidence="2">
    <location>
        <begin position="280"/>
        <end position="304"/>
    </location>
</feature>
<evidence type="ECO:0000256" key="2">
    <source>
        <dbReference type="SAM" id="Phobius"/>
    </source>
</evidence>
<feature type="region of interest" description="Disordered" evidence="1">
    <location>
        <begin position="807"/>
        <end position="826"/>
    </location>
</feature>
<dbReference type="OrthoDB" id="10682431at2759"/>
<feature type="transmembrane region" description="Helical" evidence="2">
    <location>
        <begin position="316"/>
        <end position="337"/>
    </location>
</feature>
<feature type="transmembrane region" description="Helical" evidence="2">
    <location>
        <begin position="51"/>
        <end position="76"/>
    </location>
</feature>
<accession>A0A4Z2FW97</accession>
<feature type="region of interest" description="Disordered" evidence="1">
    <location>
        <begin position="657"/>
        <end position="765"/>
    </location>
</feature>
<feature type="compositionally biased region" description="Basic and acidic residues" evidence="1">
    <location>
        <begin position="679"/>
        <end position="690"/>
    </location>
</feature>
<protein>
    <submittedName>
        <fullName evidence="3">Uncharacterized protein</fullName>
    </submittedName>
</protein>
<feature type="region of interest" description="Disordered" evidence="1">
    <location>
        <begin position="582"/>
        <end position="606"/>
    </location>
</feature>
<keyword evidence="2" id="KW-0472">Membrane</keyword>
<reference evidence="3 4" key="1">
    <citation type="submission" date="2019-03" db="EMBL/GenBank/DDBJ databases">
        <title>First draft genome of Liparis tanakae, snailfish: a comprehensive survey of snailfish specific genes.</title>
        <authorList>
            <person name="Kim W."/>
            <person name="Song I."/>
            <person name="Jeong J.-H."/>
            <person name="Kim D."/>
            <person name="Kim S."/>
            <person name="Ryu S."/>
            <person name="Song J.Y."/>
            <person name="Lee S.K."/>
        </authorList>
    </citation>
    <scope>NUCLEOTIDE SEQUENCE [LARGE SCALE GENOMIC DNA]</scope>
    <source>
        <tissue evidence="3">Muscle</tissue>
    </source>
</reference>
<feature type="transmembrane region" description="Helical" evidence="2">
    <location>
        <begin position="169"/>
        <end position="193"/>
    </location>
</feature>
<feature type="transmembrane region" description="Helical" evidence="2">
    <location>
        <begin position="343"/>
        <end position="366"/>
    </location>
</feature>
<feature type="region of interest" description="Disordered" evidence="1">
    <location>
        <begin position="15"/>
        <end position="34"/>
    </location>
</feature>
<feature type="transmembrane region" description="Helical" evidence="2">
    <location>
        <begin position="110"/>
        <end position="134"/>
    </location>
</feature>
<keyword evidence="4" id="KW-1185">Reference proteome</keyword>
<feature type="compositionally biased region" description="Basic and acidic residues" evidence="1">
    <location>
        <begin position="697"/>
        <end position="711"/>
    </location>
</feature>
<feature type="compositionally biased region" description="Basic and acidic residues" evidence="1">
    <location>
        <begin position="749"/>
        <end position="758"/>
    </location>
</feature>
<feature type="transmembrane region" description="Helical" evidence="2">
    <location>
        <begin position="83"/>
        <end position="104"/>
    </location>
</feature>
<feature type="transmembrane region" description="Helical" evidence="2">
    <location>
        <begin position="141"/>
        <end position="163"/>
    </location>
</feature>
<organism evidence="3 4">
    <name type="scientific">Liparis tanakae</name>
    <name type="common">Tanaka's snailfish</name>
    <dbReference type="NCBI Taxonomy" id="230148"/>
    <lineage>
        <taxon>Eukaryota</taxon>
        <taxon>Metazoa</taxon>
        <taxon>Chordata</taxon>
        <taxon>Craniata</taxon>
        <taxon>Vertebrata</taxon>
        <taxon>Euteleostomi</taxon>
        <taxon>Actinopterygii</taxon>
        <taxon>Neopterygii</taxon>
        <taxon>Teleostei</taxon>
        <taxon>Neoteleostei</taxon>
        <taxon>Acanthomorphata</taxon>
        <taxon>Eupercaria</taxon>
        <taxon>Perciformes</taxon>
        <taxon>Cottioidei</taxon>
        <taxon>Cottales</taxon>
        <taxon>Liparidae</taxon>
        <taxon>Liparis</taxon>
    </lineage>
</organism>
<comment type="caution">
    <text evidence="3">The sequence shown here is derived from an EMBL/GenBank/DDBJ whole genome shotgun (WGS) entry which is preliminary data.</text>
</comment>
<keyword evidence="2" id="KW-1133">Transmembrane helix</keyword>
<feature type="transmembrane region" description="Helical" evidence="2">
    <location>
        <begin position="254"/>
        <end position="274"/>
    </location>
</feature>
<sequence length="984" mass="104808">MLAAPHGALERLSANDKDASRASMELPGDERPPAEGQRAKLLLQWGSSTFTVLYCVSCVFIVLYCVFIVLHCVFIVLYCVSTVLYCVSTVLYCVSTVLYCVFTVFYCVSSVFYCVSSVLYCVFTVLYCVFTVLYCVSSVLYCVYCVSTVLYCVSSVFYCVSSVLYCVSTVLYCVSSVLYCVFTVLYCVFSVLYCVSSVLYCVYCVSTVLYCVSTILYCVYTVLYCVSCVFTVLYCVSTVLYCVFTVLSCVSTVLYCVYTVLSCVFTVLYCVFTILYCVSSVLYCVSTVLHCVSTILYCVFTILYCVSTVLHCVSTVLSCVFTVLYCVFTVLYCVFTVLSSVSTVLYCVSSVLYCVSSVLSCVSPVLSWRCAGRTEQAGGGRVLLDGLGHVVLYPLPHLPLEARVQDVEGLHGVEPPVPLPSAEGGAPLLRPRGGVGRVAIQRALCCETQTPGRVHLGVDEADGGFGADVLLVAGGRRGVEAQHGVRSDPADDTTAQLLYGPRSEVSGFAGSWSAQGSAEKGWRSELAEKPGAAQLGPVGHAAGTGDLHAPAAQHAAGHLVVPHFPQEPVRPEELRLPDPAAQLAPPAASEQGLQGAREGARQQPGEEARRLALLRLPLRRRVRGFVRAVRSGEDGDRAARVTGDDPRELLGVDEVEEVKKAPTDLGDGVGARLSPGPRPHPEDGVGDRHAVLGTDGVEQRHGDAEEGHAEDAAAGAPPQPPQQADPVHRRPGDLQRTFTGHRASSWWDRSQRHGEPRGKSVAADGSPSCLHLIDIELLSAGGVNNSVVVPVAMFPVSRARRGPAAAVRPVRSGPRPPSVSGGIWSNANRSAASPLLLSATAPRRSDTDGEPLGSDRWMLTLLRVLSLQRSMMSSGLGRGGMSGASFLGSLSDPEPDISGMLSVGKKRHRGERRLGGALGVPASLLEVAAAVPAVAVLAEPPAGLVVDALGIPDGGPETRERTTDVTVRGGVGGELDLQLKIVDS</sequence>
<dbReference type="Proteomes" id="UP000314294">
    <property type="component" value="Unassembled WGS sequence"/>
</dbReference>
<dbReference type="AlphaFoldDB" id="A0A4Z2FW97"/>
<keyword evidence="2" id="KW-0812">Transmembrane</keyword>
<proteinExistence type="predicted"/>
<evidence type="ECO:0000313" key="4">
    <source>
        <dbReference type="Proteomes" id="UP000314294"/>
    </source>
</evidence>
<evidence type="ECO:0000313" key="3">
    <source>
        <dbReference type="EMBL" id="TNN45073.1"/>
    </source>
</evidence>
<evidence type="ECO:0000256" key="1">
    <source>
        <dbReference type="SAM" id="MobiDB-lite"/>
    </source>
</evidence>
<gene>
    <name evidence="3" type="ORF">EYF80_044718</name>
</gene>